<dbReference type="EMBL" id="JAPNKA010000001">
    <property type="protein sequence ID" value="MCY1083604.1"/>
    <property type="molecule type" value="Genomic_DNA"/>
</dbReference>
<organism evidence="2 3">
    <name type="scientific">Archangium lansingense</name>
    <dbReference type="NCBI Taxonomy" id="2995310"/>
    <lineage>
        <taxon>Bacteria</taxon>
        <taxon>Pseudomonadati</taxon>
        <taxon>Myxococcota</taxon>
        <taxon>Myxococcia</taxon>
        <taxon>Myxococcales</taxon>
        <taxon>Cystobacterineae</taxon>
        <taxon>Archangiaceae</taxon>
        <taxon>Archangium</taxon>
    </lineage>
</organism>
<accession>A0ABT4ARW8</accession>
<proteinExistence type="predicted"/>
<protein>
    <submittedName>
        <fullName evidence="2">Uncharacterized protein</fullName>
    </submittedName>
</protein>
<evidence type="ECO:0000256" key="1">
    <source>
        <dbReference type="SAM" id="MobiDB-lite"/>
    </source>
</evidence>
<evidence type="ECO:0000313" key="2">
    <source>
        <dbReference type="EMBL" id="MCY1083604.1"/>
    </source>
</evidence>
<sequence>MNSPDRPKTSYEMYRAMAEHYHQGPSHAALVTLLFRMTMELEALREALSSPQTPESVREAYREAYKRTAVLSHNAAGPTGGAEKILREFFPWEGANDRFASEMAMMKRLGTTPEEQQALREKMEEVEMYT</sequence>
<reference evidence="2 3" key="1">
    <citation type="submission" date="2022-11" db="EMBL/GenBank/DDBJ databases">
        <title>Minimal conservation of predation-associated metabolite biosynthetic gene clusters underscores biosynthetic potential of Myxococcota including descriptions for ten novel species: Archangium lansinium sp. nov., Myxococcus landrumus sp. nov., Nannocystis bai.</title>
        <authorList>
            <person name="Ahearne A."/>
            <person name="Stevens C."/>
            <person name="Phillips K."/>
        </authorList>
    </citation>
    <scope>NUCLEOTIDE SEQUENCE [LARGE SCALE GENOMIC DNA]</scope>
    <source>
        <strain evidence="2 3">MIWBW</strain>
    </source>
</reference>
<keyword evidence="3" id="KW-1185">Reference proteome</keyword>
<dbReference type="Proteomes" id="UP001207654">
    <property type="component" value="Unassembled WGS sequence"/>
</dbReference>
<name>A0ABT4ARW8_9BACT</name>
<dbReference type="RefSeq" id="WP_267542128.1">
    <property type="nucleotide sequence ID" value="NZ_JAPNKA010000001.1"/>
</dbReference>
<comment type="caution">
    <text evidence="2">The sequence shown here is derived from an EMBL/GenBank/DDBJ whole genome shotgun (WGS) entry which is preliminary data.</text>
</comment>
<feature type="compositionally biased region" description="Basic and acidic residues" evidence="1">
    <location>
        <begin position="117"/>
        <end position="130"/>
    </location>
</feature>
<evidence type="ECO:0000313" key="3">
    <source>
        <dbReference type="Proteomes" id="UP001207654"/>
    </source>
</evidence>
<feature type="region of interest" description="Disordered" evidence="1">
    <location>
        <begin position="110"/>
        <end position="130"/>
    </location>
</feature>
<gene>
    <name evidence="2" type="ORF">OV287_55110</name>
</gene>